<dbReference type="EMBL" id="LJCQ01000155">
    <property type="protein sequence ID" value="KPV46960.1"/>
    <property type="molecule type" value="Genomic_DNA"/>
</dbReference>
<evidence type="ECO:0000313" key="1">
    <source>
        <dbReference type="EMBL" id="KPV46960.1"/>
    </source>
</evidence>
<dbReference type="PATRIC" id="fig|507754.4.peg.1493"/>
<dbReference type="GeneID" id="84222479"/>
<name>A0A0P9DB42_9ARCH</name>
<evidence type="ECO:0000313" key="4">
    <source>
        <dbReference type="Proteomes" id="UP000050515"/>
    </source>
</evidence>
<reference evidence="1 4" key="1">
    <citation type="submission" date="2015-09" db="EMBL/GenBank/DDBJ databases">
        <title>Draft genome sequence of Acidiplasma aeolicum DSM 18409.</title>
        <authorList>
            <person name="Hemp J."/>
        </authorList>
    </citation>
    <scope>NUCLEOTIDE SEQUENCE [LARGE SCALE GENOMIC DNA]</scope>
    <source>
        <strain evidence="1 4">V</strain>
    </source>
</reference>
<dbReference type="RefSeq" id="WP_048101511.1">
    <property type="nucleotide sequence ID" value="NZ_LJCQ01000155.1"/>
</dbReference>
<dbReference type="OrthoDB" id="57108at2157"/>
<evidence type="ECO:0000313" key="3">
    <source>
        <dbReference type="Proteomes" id="UP000050320"/>
    </source>
</evidence>
<dbReference type="Proteomes" id="UP000050515">
    <property type="component" value="Unassembled WGS sequence"/>
</dbReference>
<evidence type="ECO:0000313" key="2">
    <source>
        <dbReference type="EMBL" id="KQB33933.1"/>
    </source>
</evidence>
<keyword evidence="3" id="KW-1185">Reference proteome</keyword>
<dbReference type="Proteomes" id="UP000050320">
    <property type="component" value="Unassembled WGS sequence"/>
</dbReference>
<gene>
    <name evidence="2" type="ORF">AOG54_06105</name>
    <name evidence="1" type="ORF">SE19_03185</name>
</gene>
<organism evidence="1 4">
    <name type="scientific">Acidiplasma aeolicum</name>
    <dbReference type="NCBI Taxonomy" id="507754"/>
    <lineage>
        <taxon>Archaea</taxon>
        <taxon>Methanobacteriati</taxon>
        <taxon>Thermoplasmatota</taxon>
        <taxon>Thermoplasmata</taxon>
        <taxon>Thermoplasmatales</taxon>
        <taxon>Ferroplasmaceae</taxon>
        <taxon>Acidiplasma</taxon>
    </lineage>
</organism>
<comment type="caution">
    <text evidence="1">The sequence shown here is derived from an EMBL/GenBank/DDBJ whole genome shotgun (WGS) entry which is preliminary data.</text>
</comment>
<accession>A0A0P9DB42</accession>
<dbReference type="AlphaFoldDB" id="A0A0P9DB42"/>
<protein>
    <submittedName>
        <fullName evidence="1">Uncharacterized protein</fullName>
    </submittedName>
</protein>
<sequence length="114" mass="13469">MARKDEEIIASFRCKNKPVKYIAKNTGIKREEIEKIIKRWIIETDPYLDGILKKYKSSKNVSGSDIAELIQGDPNNFLQNEDVLDYIARNRGNHHDRYMDCIRYKIYSCIIKKQ</sequence>
<reference evidence="2 3" key="2">
    <citation type="submission" date="2015-09" db="EMBL/GenBank/DDBJ databases">
        <title>Heavy metals and arsenic resistance mechanisms in polyextremophilic archaea of the family Ferroplasmaceae.</title>
        <authorList>
            <person name="Bulaev A.G."/>
            <person name="Kanygina A.V."/>
        </authorList>
    </citation>
    <scope>NUCLEOTIDE SEQUENCE [LARGE SCALE GENOMIC DNA]</scope>
    <source>
        <strain evidence="2 3">VT</strain>
    </source>
</reference>
<dbReference type="EMBL" id="LKBG01000266">
    <property type="protein sequence ID" value="KQB33933.1"/>
    <property type="molecule type" value="Genomic_DNA"/>
</dbReference>
<proteinExistence type="predicted"/>